<organism evidence="8 9">
    <name type="scientific">Aquarana catesbeiana</name>
    <name type="common">American bullfrog</name>
    <name type="synonym">Rana catesbeiana</name>
    <dbReference type="NCBI Taxonomy" id="8400"/>
    <lineage>
        <taxon>Eukaryota</taxon>
        <taxon>Metazoa</taxon>
        <taxon>Chordata</taxon>
        <taxon>Craniata</taxon>
        <taxon>Vertebrata</taxon>
        <taxon>Euteleostomi</taxon>
        <taxon>Amphibia</taxon>
        <taxon>Batrachia</taxon>
        <taxon>Anura</taxon>
        <taxon>Neobatrachia</taxon>
        <taxon>Ranoidea</taxon>
        <taxon>Ranidae</taxon>
        <taxon>Aquarana</taxon>
    </lineage>
</organism>
<evidence type="ECO:0000313" key="8">
    <source>
        <dbReference type="EMBL" id="PIO23458.1"/>
    </source>
</evidence>
<gene>
    <name evidence="8" type="ORF">AB205_0042130</name>
</gene>
<name>A0A2G9R6E9_AQUCT</name>
<evidence type="ECO:0000259" key="7">
    <source>
        <dbReference type="PROSITE" id="PS51846"/>
    </source>
</evidence>
<dbReference type="Pfam" id="PF25511">
    <property type="entry name" value="Ig_CNNM4_N"/>
    <property type="match status" value="1"/>
</dbReference>
<dbReference type="Proteomes" id="UP000228934">
    <property type="component" value="Unassembled WGS sequence"/>
</dbReference>
<dbReference type="InterPro" id="IPR045095">
    <property type="entry name" value="ACDP"/>
</dbReference>
<feature type="transmembrane region" description="Helical" evidence="4">
    <location>
        <begin position="231"/>
        <end position="250"/>
    </location>
</feature>
<dbReference type="Pfam" id="PF25562">
    <property type="entry name" value="CNBH_CNNM2_C"/>
    <property type="match status" value="1"/>
</dbReference>
<reference evidence="9" key="1">
    <citation type="journal article" date="2017" name="Nat. Commun.">
        <title>The North American bullfrog draft genome provides insight into hormonal regulation of long noncoding RNA.</title>
        <authorList>
            <person name="Hammond S.A."/>
            <person name="Warren R.L."/>
            <person name="Vandervalk B.P."/>
            <person name="Kucuk E."/>
            <person name="Khan H."/>
            <person name="Gibb E.A."/>
            <person name="Pandoh P."/>
            <person name="Kirk H."/>
            <person name="Zhao Y."/>
            <person name="Jones M."/>
            <person name="Mungall A.J."/>
            <person name="Coope R."/>
            <person name="Pleasance S."/>
            <person name="Moore R.A."/>
            <person name="Holt R.A."/>
            <person name="Round J.M."/>
            <person name="Ohora S."/>
            <person name="Walle B.V."/>
            <person name="Veldhoen N."/>
            <person name="Helbing C.C."/>
            <person name="Birol I."/>
        </authorList>
    </citation>
    <scope>NUCLEOTIDE SEQUENCE [LARGE SCALE GENOMIC DNA]</scope>
</reference>
<dbReference type="GO" id="GO:0015081">
    <property type="term" value="F:sodium ion transmembrane transporter activity"/>
    <property type="evidence" value="ECO:0007669"/>
    <property type="project" value="TreeGrafter"/>
</dbReference>
<comment type="function">
    <text evidence="4">Metal transporter.</text>
</comment>
<evidence type="ECO:0000256" key="5">
    <source>
        <dbReference type="SAM" id="MobiDB-lite"/>
    </source>
</evidence>
<feature type="domain" description="CNNM transmembrane" evidence="7">
    <location>
        <begin position="142"/>
        <end position="321"/>
    </location>
</feature>
<feature type="non-terminal residue" evidence="8">
    <location>
        <position position="488"/>
    </location>
</feature>
<proteinExistence type="inferred from homology"/>
<feature type="domain" description="Cyclic nucleotide-binding" evidence="6">
    <location>
        <begin position="407"/>
        <end position="488"/>
    </location>
</feature>
<evidence type="ECO:0000256" key="1">
    <source>
        <dbReference type="ARBA" id="ARBA00022448"/>
    </source>
</evidence>
<dbReference type="InterPro" id="IPR002550">
    <property type="entry name" value="CNNM"/>
</dbReference>
<keyword evidence="2" id="KW-0129">CBS domain</keyword>
<feature type="non-terminal residue" evidence="8">
    <location>
        <position position="1"/>
    </location>
</feature>
<keyword evidence="3 4" id="KW-0472">Membrane</keyword>
<feature type="region of interest" description="Disordered" evidence="5">
    <location>
        <begin position="345"/>
        <end position="366"/>
    </location>
</feature>
<dbReference type="EMBL" id="KV967700">
    <property type="protein sequence ID" value="PIO23458.1"/>
    <property type="molecule type" value="Genomic_DNA"/>
</dbReference>
<feature type="transmembrane region" description="Helical" evidence="4">
    <location>
        <begin position="146"/>
        <end position="173"/>
    </location>
</feature>
<comment type="similarity">
    <text evidence="4">Belongs to the ACDP family.</text>
</comment>
<dbReference type="GO" id="GO:0010960">
    <property type="term" value="P:magnesium ion homeostasis"/>
    <property type="evidence" value="ECO:0007669"/>
    <property type="project" value="InterPro"/>
</dbReference>
<keyword evidence="9" id="KW-1185">Reference proteome</keyword>
<dbReference type="PANTHER" id="PTHR12064:SF26">
    <property type="entry name" value="METAL TRANSPORTER CNNM4"/>
    <property type="match status" value="1"/>
</dbReference>
<comment type="subcellular location">
    <subcellularLocation>
        <location evidence="4">Cell membrane</location>
        <topology evidence="4">Multi-pass membrane protein</topology>
    </subcellularLocation>
</comment>
<evidence type="ECO:0000256" key="4">
    <source>
        <dbReference type="RuleBase" id="RU369091"/>
    </source>
</evidence>
<dbReference type="InterPro" id="IPR000595">
    <property type="entry name" value="cNMP-bd_dom"/>
</dbReference>
<dbReference type="InterPro" id="IPR057492">
    <property type="entry name" value="Ig_CNNM1/2/4_N"/>
</dbReference>
<protein>
    <recommendedName>
        <fullName evidence="4">Metal transporter</fullName>
    </recommendedName>
</protein>
<keyword evidence="1" id="KW-0813">Transport</keyword>
<feature type="transmembrane region" description="Helical" evidence="4">
    <location>
        <begin position="262"/>
        <end position="282"/>
    </location>
</feature>
<dbReference type="PANTHER" id="PTHR12064">
    <property type="entry name" value="METAL TRANSPORTER CNNM"/>
    <property type="match status" value="1"/>
</dbReference>
<sequence length="488" mass="54066">ADPAHPQGFPLILGFRLENSDRHAALSQNGELEVTEGSRLQLRFYGLNLRPESGNLLAFTEGGQDNSSCLKDTGDLVRDSGGLNISEEAGGMAGLLGVKVLPLRKSQTSRVYVLCTRRGPGQPWTLHLGPDGRLRVLEEHKAIMPIWLQAIVITVLLGLSGIFSGLNLGLMALDPMELRVVQRCGSDREKRYAAKIEPVRRKGNYLLCSLLLGNVLVNTTLTTLLDELIGSGLAAVAASTMGIVVLGEIVPQALCSRHGLAVGANTLWLTRFFMLVTFPVAYPVSRLLDCILGQEIGTVYNREKLLEMLKLRTTSLCKFHTCLTTVEAENHCSSYRYGKRCSSLSSRSHLKNSDNRSKKRVGRRQDKKDFSVFKDPDHELRVKISPQLLLAAHRFLSTEVSLFASSLVSEKTLLRLLKYPDVVQDLHFDEDDKKAPEHFLYQRNKIADYFILILQGKVEVEAGKENMKFESGAFSYYGVMALTTSSGN</sequence>
<evidence type="ECO:0000259" key="6">
    <source>
        <dbReference type="PROSITE" id="PS50042"/>
    </source>
</evidence>
<feature type="transmembrane region" description="Helical" evidence="4">
    <location>
        <begin position="205"/>
        <end position="225"/>
    </location>
</feature>
<dbReference type="AlphaFoldDB" id="A0A2G9R6E9"/>
<dbReference type="GO" id="GO:0015095">
    <property type="term" value="F:magnesium ion transmembrane transporter activity"/>
    <property type="evidence" value="ECO:0007669"/>
    <property type="project" value="TreeGrafter"/>
</dbReference>
<evidence type="ECO:0000256" key="3">
    <source>
        <dbReference type="PROSITE-ProRule" id="PRU01193"/>
    </source>
</evidence>
<evidence type="ECO:0000313" key="9">
    <source>
        <dbReference type="Proteomes" id="UP000228934"/>
    </source>
</evidence>
<evidence type="ECO:0000256" key="2">
    <source>
        <dbReference type="ARBA" id="ARBA00023122"/>
    </source>
</evidence>
<dbReference type="PROSITE" id="PS51846">
    <property type="entry name" value="CNNM"/>
    <property type="match status" value="1"/>
</dbReference>
<dbReference type="GO" id="GO:0005886">
    <property type="term" value="C:plasma membrane"/>
    <property type="evidence" value="ECO:0007669"/>
    <property type="project" value="UniProtKB-SubCell"/>
</dbReference>
<keyword evidence="3 4" id="KW-0812">Transmembrane</keyword>
<dbReference type="PROSITE" id="PS50042">
    <property type="entry name" value="CNMP_BINDING_3"/>
    <property type="match status" value="1"/>
</dbReference>
<keyword evidence="3 4" id="KW-1133">Transmembrane helix</keyword>
<dbReference type="OrthoDB" id="5353557at2759"/>
<dbReference type="Pfam" id="PF01595">
    <property type="entry name" value="CNNM"/>
    <property type="match status" value="1"/>
</dbReference>
<accession>A0A2G9R6E9</accession>